<dbReference type="InterPro" id="IPR006311">
    <property type="entry name" value="TAT_signal"/>
</dbReference>
<dbReference type="InterPro" id="IPR013780">
    <property type="entry name" value="Glyco_hydro_b"/>
</dbReference>
<protein>
    <submittedName>
        <fullName evidence="2">Alpha-L-fucosidase</fullName>
        <ecNumber evidence="2">3.2.1.51</ecNumber>
    </submittedName>
</protein>
<dbReference type="PROSITE" id="PS51318">
    <property type="entry name" value="TAT"/>
    <property type="match status" value="1"/>
</dbReference>
<dbReference type="EMBL" id="CAJVAX010000020">
    <property type="protein sequence ID" value="CAG7653806.1"/>
    <property type="molecule type" value="Genomic_DNA"/>
</dbReference>
<gene>
    <name evidence="2" type="ORF">SBRY_60267</name>
</gene>
<name>A0A9W4H6B1_9ACTN</name>
<proteinExistence type="predicted"/>
<dbReference type="AlphaFoldDB" id="A0A9W4H6B1"/>
<dbReference type="InterPro" id="IPR008928">
    <property type="entry name" value="6-hairpin_glycosidase_sf"/>
</dbReference>
<dbReference type="GO" id="GO:0004560">
    <property type="term" value="F:alpha-L-fucosidase activity"/>
    <property type="evidence" value="ECO:0007669"/>
    <property type="project" value="UniProtKB-EC"/>
</dbReference>
<feature type="signal peptide" evidence="1">
    <location>
        <begin position="1"/>
        <end position="37"/>
    </location>
</feature>
<keyword evidence="1" id="KW-0732">Signal</keyword>
<evidence type="ECO:0000313" key="3">
    <source>
        <dbReference type="Proteomes" id="UP001153328"/>
    </source>
</evidence>
<dbReference type="Gene3D" id="1.50.10.10">
    <property type="match status" value="1"/>
</dbReference>
<dbReference type="Gene3D" id="2.80.10.50">
    <property type="match status" value="1"/>
</dbReference>
<keyword evidence="2" id="KW-0326">Glycosidase</keyword>
<dbReference type="Gene3D" id="2.60.40.1180">
    <property type="entry name" value="Golgi alpha-mannosidase II"/>
    <property type="match status" value="1"/>
</dbReference>
<dbReference type="GO" id="GO:0005975">
    <property type="term" value="P:carbohydrate metabolic process"/>
    <property type="evidence" value="ECO:0007669"/>
    <property type="project" value="InterPro"/>
</dbReference>
<dbReference type="EC" id="3.2.1.51" evidence="2"/>
<evidence type="ECO:0000256" key="1">
    <source>
        <dbReference type="SAM" id="SignalP"/>
    </source>
</evidence>
<evidence type="ECO:0000313" key="2">
    <source>
        <dbReference type="EMBL" id="CAG7653806.1"/>
    </source>
</evidence>
<dbReference type="Gene3D" id="2.70.98.50">
    <property type="entry name" value="putative glycoside hydrolase family protein from bacillus halodurans"/>
    <property type="match status" value="1"/>
</dbReference>
<dbReference type="SUPFAM" id="SSF50405">
    <property type="entry name" value="Actin-crosslinking proteins"/>
    <property type="match status" value="2"/>
</dbReference>
<dbReference type="Proteomes" id="UP001153328">
    <property type="component" value="Unassembled WGS sequence"/>
</dbReference>
<accession>A0A9W4H6B1</accession>
<reference evidence="2" key="1">
    <citation type="submission" date="2021-06" db="EMBL/GenBank/DDBJ databases">
        <authorList>
            <person name="Arsene-Ploetze F."/>
        </authorList>
    </citation>
    <scope>NUCLEOTIDE SEQUENCE</scope>
    <source>
        <strain evidence="2">SBRY1</strain>
    </source>
</reference>
<keyword evidence="3" id="KW-1185">Reference proteome</keyword>
<dbReference type="InterPro" id="IPR012341">
    <property type="entry name" value="6hp_glycosidase-like_sf"/>
</dbReference>
<sequence length="954" mass="99277">MNRKPHTFDRRRMIRPSALVATALLAAGLLVPAVAPAATAATATTAWQNGSFHVDTPNVVRRSDIVLGAPNSQAAQSLPLGNGSLGAAAWAAGGFTAQLNRADTLPGRKSPGQVQIPGLSRLTGASDFHGALDLYTGVLTETGGGMSLKAWVSATKDELVVDVTGADPNTAQSATVSLWSGRNPQAAASGAIGTLAETWVDNQEAGASGRTFGSLAALSAGGRNVSAQVVNSTQVKVNFTPNTDGSFRVVVGAPTWTGGNAGSTASGLLGSDATAAESALLGTQQSWWANYWADTGILEANSSDGQAQYMETLRTIYLFMEAASMRGSIPGSQAGVADMFNFGQDHQNWTPSATWLWNLRTQISANMSSGNFALNIPIFNLYQNNLAAIEAWTKQQMGGLPGACVPEVMRFNGNGGDPGPGANAACSQPGSPNWNALDITSGAEISLYVWQQYQDTGDLNFLRTYYPLMKESAVFLLAYQKVGSDGKLHAVANAHETQWAVQDPTTDLAADAALFPVVIKAAQLLNTGDTTLISQLTTAQGQIPPWARTDFGHTQVLQPSADSSGNDVIAWSYQPTATTRNGENIDLEPVWPYNLITDTPGALHDLGVRTYNHRVFTGGNDWSMDAIDAARLGLASEVAAKLVSITQSHQVYINGLADLGNSVGTEGYIEQMSGVATALDEALVQDYDGLLRIAPAWPSGWDVSGTVSVQGNTKVDVQVQGGTPVTVAIQAGSSQTMQVRNPWPGQAIQVVNGSSGAVVVGSTTAGTVGVPVSSGQSYLVQRTSAPTASLPYAQVGGSPATAARHLGNVQIGLDGGGGTNPGNGTVISLRAHANGDYVTAEDAGASPLIANRTAIGPWEQFDEIDQGGGYIALRAHANNKYVTADNAGAAPLLAKVDAVGTWEQFQLIHNGDGSVSLKARVNNNYVTAEDGGSSALIANRTAIGPWEEFDLITS</sequence>
<dbReference type="PANTHER" id="PTHR31084">
    <property type="entry name" value="ALPHA-L-FUCOSIDASE 2"/>
    <property type="match status" value="1"/>
</dbReference>
<dbReference type="SUPFAM" id="SSF48208">
    <property type="entry name" value="Six-hairpin glycosidases"/>
    <property type="match status" value="1"/>
</dbReference>
<feature type="chain" id="PRO_5040917667" evidence="1">
    <location>
        <begin position="38"/>
        <end position="954"/>
    </location>
</feature>
<comment type="caution">
    <text evidence="2">The sequence shown here is derived from an EMBL/GenBank/DDBJ whole genome shotgun (WGS) entry which is preliminary data.</text>
</comment>
<keyword evidence="2" id="KW-0378">Hydrolase</keyword>
<dbReference type="InterPro" id="IPR008999">
    <property type="entry name" value="Actin-crosslinking"/>
</dbReference>
<organism evidence="2 3">
    <name type="scientific">Actinacidiphila bryophytorum</name>
    <dbReference type="NCBI Taxonomy" id="1436133"/>
    <lineage>
        <taxon>Bacteria</taxon>
        <taxon>Bacillati</taxon>
        <taxon>Actinomycetota</taxon>
        <taxon>Actinomycetes</taxon>
        <taxon>Kitasatosporales</taxon>
        <taxon>Streptomycetaceae</taxon>
        <taxon>Actinacidiphila</taxon>
    </lineage>
</organism>
<dbReference type="PANTHER" id="PTHR31084:SF0">
    <property type="entry name" value="ALPHA-L-FUCOSIDASE 2"/>
    <property type="match status" value="1"/>
</dbReference>
<dbReference type="CDD" id="cd00257">
    <property type="entry name" value="beta-trefoil_FSCN-like"/>
    <property type="match status" value="1"/>
</dbReference>